<proteinExistence type="predicted"/>
<organism evidence="1 2">
    <name type="scientific">Eubacterium maltosivorans</name>
    <dbReference type="NCBI Taxonomy" id="2041044"/>
    <lineage>
        <taxon>Bacteria</taxon>
        <taxon>Bacillati</taxon>
        <taxon>Bacillota</taxon>
        <taxon>Clostridia</taxon>
        <taxon>Eubacteriales</taxon>
        <taxon>Eubacteriaceae</taxon>
        <taxon>Eubacterium</taxon>
    </lineage>
</organism>
<protein>
    <submittedName>
        <fullName evidence="1">Uncharacterized protein</fullName>
    </submittedName>
</protein>
<gene>
    <name evidence="1" type="ORF">CPZ25_018630</name>
</gene>
<evidence type="ECO:0000313" key="2">
    <source>
        <dbReference type="Proteomes" id="UP000218387"/>
    </source>
</evidence>
<dbReference type="EMBL" id="CP029487">
    <property type="protein sequence ID" value="QCT73244.1"/>
    <property type="molecule type" value="Genomic_DNA"/>
</dbReference>
<dbReference type="RefSeq" id="WP_013381885.1">
    <property type="nucleotide sequence ID" value="NZ_CP029487.1"/>
</dbReference>
<keyword evidence="2" id="KW-1185">Reference proteome</keyword>
<dbReference type="KEGG" id="emt:CPZ25_018630"/>
<accession>A0A4P9CC57</accession>
<dbReference type="GeneID" id="68364550"/>
<reference evidence="1 2" key="1">
    <citation type="submission" date="2018-05" db="EMBL/GenBank/DDBJ databases">
        <title>Genome comparison of Eubacterium sp.</title>
        <authorList>
            <person name="Feng Y."/>
            <person name="Sanchez-Andrea I."/>
            <person name="Stams A.J.M."/>
            <person name="De Vos W.M."/>
        </authorList>
    </citation>
    <scope>NUCLEOTIDE SEQUENCE [LARGE SCALE GENOMIC DNA]</scope>
    <source>
        <strain evidence="1 2">YI</strain>
    </source>
</reference>
<name>A0A4P9CC57_EUBML</name>
<evidence type="ECO:0000313" key="1">
    <source>
        <dbReference type="EMBL" id="QCT73244.1"/>
    </source>
</evidence>
<dbReference type="AlphaFoldDB" id="A0A4P9CC57"/>
<dbReference type="Proteomes" id="UP000218387">
    <property type="component" value="Chromosome"/>
</dbReference>
<sequence length="84" mass="9621">MFETVIIDGQNTILSNGSFEVKIIPKIYGGYTLTKTVKDDPLDIIEIRDIRLPLSEKEIIREAKALLKQSYDSVDFNNYNIQTI</sequence>